<keyword evidence="3" id="KW-1185">Reference proteome</keyword>
<evidence type="ECO:0000313" key="2">
    <source>
        <dbReference type="EMBL" id="EJK62085.1"/>
    </source>
</evidence>
<dbReference type="eggNOG" id="ENOG502RVZZ">
    <property type="taxonomic scope" value="Eukaryota"/>
</dbReference>
<feature type="region of interest" description="Disordered" evidence="1">
    <location>
        <begin position="538"/>
        <end position="613"/>
    </location>
</feature>
<dbReference type="OrthoDB" id="10260017at2759"/>
<dbReference type="SUPFAM" id="SSF101898">
    <property type="entry name" value="NHL repeat"/>
    <property type="match status" value="1"/>
</dbReference>
<proteinExistence type="predicted"/>
<feature type="compositionally biased region" description="Basic and acidic residues" evidence="1">
    <location>
        <begin position="125"/>
        <end position="143"/>
    </location>
</feature>
<comment type="caution">
    <text evidence="2">The sequence shown here is derived from an EMBL/GenBank/DDBJ whole genome shotgun (WGS) entry which is preliminary data.</text>
</comment>
<feature type="compositionally biased region" description="Basic residues" evidence="1">
    <location>
        <begin position="113"/>
        <end position="124"/>
    </location>
</feature>
<feature type="compositionally biased region" description="Basic and acidic residues" evidence="1">
    <location>
        <begin position="538"/>
        <end position="553"/>
    </location>
</feature>
<name>K0S9Z5_THAOC</name>
<feature type="compositionally biased region" description="Basic residues" evidence="1">
    <location>
        <begin position="78"/>
        <end position="97"/>
    </location>
</feature>
<dbReference type="AlphaFoldDB" id="K0S9Z5"/>
<feature type="region of interest" description="Disordered" evidence="1">
    <location>
        <begin position="1"/>
        <end position="167"/>
    </location>
</feature>
<feature type="compositionally biased region" description="Basic residues" evidence="1">
    <location>
        <begin position="39"/>
        <end position="49"/>
    </location>
</feature>
<accession>K0S9Z5</accession>
<evidence type="ECO:0000256" key="1">
    <source>
        <dbReference type="SAM" id="MobiDB-lite"/>
    </source>
</evidence>
<dbReference type="Proteomes" id="UP000266841">
    <property type="component" value="Unassembled WGS sequence"/>
</dbReference>
<feature type="non-terminal residue" evidence="2">
    <location>
        <position position="1"/>
    </location>
</feature>
<gene>
    <name evidence="2" type="ORF">THAOC_17318</name>
</gene>
<evidence type="ECO:0000313" key="3">
    <source>
        <dbReference type="Proteomes" id="UP000266841"/>
    </source>
</evidence>
<sequence length="635" mass="69480">WCGATVSHRAAGGPDLTYLRATEPPHPQDLSESDERKIATSRRYGHPHPPRPDALPGRGGGARRADLLRAGPRVAGALRRHRDGRRVPRRPGLRRGQLRPGGEVQVAPGDHRGGRHLRPAVPRRHGAEDRHEDRRGGDAEDPVRGVLRRAGGRGGGTGTAASRERNTPWKYHGGCVSPHDGAIYAIPQTVSLISPSQKREEEDSRFSNLDIRRTWQFGKLARRVLRIDPETERVSFVGPELAGRCKWYGGVVGRSDGAIYGIPQNAESVLRIDPSGVAHDGPVVHETSGLPSQEPERRVLVTTHGSFPNSAHGEHKWHGAAASGDGTIVSVPNNADTVLCVGPAPRPAYPPADGVPFAVPEPELYELEGRSPGDVATGRHRDDRKYKYLGATAGPDGRVYCFPSGSERVLQVDTSGRVARSVGPNLRDAGMEGLFQNKWQNGLCCRDEGCVYAIPLGASTLLRIRTGREGEAPLDEPEVTTWALPEPRKTLEKCMYCMPNNLKAVLRIVPPCVPSRLHLDEAREAREAERERVRIAEEQRRRDEQERRKAEKERKRRERLARKKEASSAATAHGGGEEKKEDEVSTAAPRKVSSAARPAERSDGETTPDGVAFKYRTGSEFKIAPSSTKGPCFQS</sequence>
<dbReference type="EMBL" id="AGNL01019129">
    <property type="protein sequence ID" value="EJK62085.1"/>
    <property type="molecule type" value="Genomic_DNA"/>
</dbReference>
<organism evidence="2 3">
    <name type="scientific">Thalassiosira oceanica</name>
    <name type="common">Marine diatom</name>
    <dbReference type="NCBI Taxonomy" id="159749"/>
    <lineage>
        <taxon>Eukaryota</taxon>
        <taxon>Sar</taxon>
        <taxon>Stramenopiles</taxon>
        <taxon>Ochrophyta</taxon>
        <taxon>Bacillariophyta</taxon>
        <taxon>Coscinodiscophyceae</taxon>
        <taxon>Thalassiosirophycidae</taxon>
        <taxon>Thalassiosirales</taxon>
        <taxon>Thalassiosiraceae</taxon>
        <taxon>Thalassiosira</taxon>
    </lineage>
</organism>
<reference evidence="2 3" key="1">
    <citation type="journal article" date="2012" name="Genome Biol.">
        <title>Genome and low-iron response of an oceanic diatom adapted to chronic iron limitation.</title>
        <authorList>
            <person name="Lommer M."/>
            <person name="Specht M."/>
            <person name="Roy A.S."/>
            <person name="Kraemer L."/>
            <person name="Andreson R."/>
            <person name="Gutowska M.A."/>
            <person name="Wolf J."/>
            <person name="Bergner S.V."/>
            <person name="Schilhabel M.B."/>
            <person name="Klostermeier U.C."/>
            <person name="Beiko R.G."/>
            <person name="Rosenstiel P."/>
            <person name="Hippler M."/>
            <person name="Laroche J."/>
        </authorList>
    </citation>
    <scope>NUCLEOTIDE SEQUENCE [LARGE SCALE GENOMIC DNA]</scope>
    <source>
        <strain evidence="2 3">CCMP1005</strain>
    </source>
</reference>
<protein>
    <submittedName>
        <fullName evidence="2">Uncharacterized protein</fullName>
    </submittedName>
</protein>